<feature type="coiled-coil region" evidence="8">
    <location>
        <begin position="42"/>
        <end position="72"/>
    </location>
</feature>
<keyword evidence="4" id="KW-1134">Transmembrane beta strand</keyword>
<dbReference type="GO" id="GO:0009279">
    <property type="term" value="C:cell outer membrane"/>
    <property type="evidence" value="ECO:0007669"/>
    <property type="project" value="UniProtKB-SubCell"/>
</dbReference>
<evidence type="ECO:0000256" key="2">
    <source>
        <dbReference type="ARBA" id="ARBA00007613"/>
    </source>
</evidence>
<evidence type="ECO:0000256" key="3">
    <source>
        <dbReference type="ARBA" id="ARBA00022448"/>
    </source>
</evidence>
<evidence type="ECO:0000256" key="9">
    <source>
        <dbReference type="SAM" id="SignalP"/>
    </source>
</evidence>
<dbReference type="STRING" id="555088.DealDRAFT_2282"/>
<evidence type="ECO:0000256" key="5">
    <source>
        <dbReference type="ARBA" id="ARBA00022692"/>
    </source>
</evidence>
<accession>C0GIH3</accession>
<dbReference type="PANTHER" id="PTHR30026">
    <property type="entry name" value="OUTER MEMBRANE PROTEIN TOLC"/>
    <property type="match status" value="1"/>
</dbReference>
<feature type="coiled-coil region" evidence="8">
    <location>
        <begin position="227"/>
        <end position="307"/>
    </location>
</feature>
<dbReference type="eggNOG" id="COG1538">
    <property type="taxonomic scope" value="Bacteria"/>
</dbReference>
<keyword evidence="7" id="KW-0998">Cell outer membrane</keyword>
<dbReference type="OrthoDB" id="1806048at2"/>
<evidence type="ECO:0000256" key="6">
    <source>
        <dbReference type="ARBA" id="ARBA00023136"/>
    </source>
</evidence>
<reference evidence="10 11" key="1">
    <citation type="submission" date="2009-02" db="EMBL/GenBank/DDBJ databases">
        <title>Sequencing of the draft genome and assembly of Dethiobacter alkaliphilus AHT 1.</title>
        <authorList>
            <consortium name="US DOE Joint Genome Institute (JGI-PGF)"/>
            <person name="Lucas S."/>
            <person name="Copeland A."/>
            <person name="Lapidus A."/>
            <person name="Glavina del Rio T."/>
            <person name="Dalin E."/>
            <person name="Tice H."/>
            <person name="Bruce D."/>
            <person name="Goodwin L."/>
            <person name="Pitluck S."/>
            <person name="Larimer F."/>
            <person name="Land M.L."/>
            <person name="Hauser L."/>
            <person name="Muyzer G."/>
        </authorList>
    </citation>
    <scope>NUCLEOTIDE SEQUENCE [LARGE SCALE GENOMIC DNA]</scope>
    <source>
        <strain evidence="10 11">AHT 1</strain>
    </source>
</reference>
<dbReference type="GO" id="GO:1990281">
    <property type="term" value="C:efflux pump complex"/>
    <property type="evidence" value="ECO:0007669"/>
    <property type="project" value="TreeGrafter"/>
</dbReference>
<dbReference type="RefSeq" id="WP_008517526.1">
    <property type="nucleotide sequence ID" value="NZ_ACJM01000012.1"/>
</dbReference>
<evidence type="ECO:0000313" key="11">
    <source>
        <dbReference type="Proteomes" id="UP000006443"/>
    </source>
</evidence>
<feature type="chain" id="PRO_5002897098" evidence="9">
    <location>
        <begin position="23"/>
        <end position="362"/>
    </location>
</feature>
<comment type="similarity">
    <text evidence="2">Belongs to the outer membrane factor (OMF) (TC 1.B.17) family.</text>
</comment>
<dbReference type="AlphaFoldDB" id="C0GIH3"/>
<feature type="coiled-coil region" evidence="8">
    <location>
        <begin position="119"/>
        <end position="184"/>
    </location>
</feature>
<keyword evidence="6" id="KW-0472">Membrane</keyword>
<evidence type="ECO:0000256" key="7">
    <source>
        <dbReference type="ARBA" id="ARBA00023237"/>
    </source>
</evidence>
<keyword evidence="8" id="KW-0175">Coiled coil</keyword>
<keyword evidence="11" id="KW-1185">Reference proteome</keyword>
<evidence type="ECO:0000313" key="10">
    <source>
        <dbReference type="EMBL" id="EEG76834.1"/>
    </source>
</evidence>
<dbReference type="EMBL" id="ACJM01000012">
    <property type="protein sequence ID" value="EEG76834.1"/>
    <property type="molecule type" value="Genomic_DNA"/>
</dbReference>
<dbReference type="GO" id="GO:0015562">
    <property type="term" value="F:efflux transmembrane transporter activity"/>
    <property type="evidence" value="ECO:0007669"/>
    <property type="project" value="InterPro"/>
</dbReference>
<dbReference type="InterPro" id="IPR003423">
    <property type="entry name" value="OMP_efflux"/>
</dbReference>
<dbReference type="PANTHER" id="PTHR30026:SF20">
    <property type="entry name" value="OUTER MEMBRANE PROTEIN TOLC"/>
    <property type="match status" value="1"/>
</dbReference>
<organism evidence="10 11">
    <name type="scientific">Dethiobacter alkaliphilus AHT 1</name>
    <dbReference type="NCBI Taxonomy" id="555088"/>
    <lineage>
        <taxon>Bacteria</taxon>
        <taxon>Bacillati</taxon>
        <taxon>Bacillota</taxon>
        <taxon>Dethiobacteria</taxon>
        <taxon>Dethiobacterales</taxon>
        <taxon>Dethiobacteraceae</taxon>
        <taxon>Dethiobacter</taxon>
    </lineage>
</organism>
<proteinExistence type="inferred from homology"/>
<dbReference type="GO" id="GO:0015288">
    <property type="term" value="F:porin activity"/>
    <property type="evidence" value="ECO:0007669"/>
    <property type="project" value="TreeGrafter"/>
</dbReference>
<comment type="subcellular location">
    <subcellularLocation>
        <location evidence="1">Cell outer membrane</location>
    </subcellularLocation>
</comment>
<evidence type="ECO:0000256" key="1">
    <source>
        <dbReference type="ARBA" id="ARBA00004442"/>
    </source>
</evidence>
<feature type="signal peptide" evidence="9">
    <location>
        <begin position="1"/>
        <end position="22"/>
    </location>
</feature>
<dbReference type="InterPro" id="IPR051906">
    <property type="entry name" value="TolC-like"/>
</dbReference>
<dbReference type="Pfam" id="PF02321">
    <property type="entry name" value="OEP"/>
    <property type="match status" value="2"/>
</dbReference>
<name>C0GIH3_DETAL</name>
<protein>
    <submittedName>
        <fullName evidence="10">Outer membrane efflux protein</fullName>
    </submittedName>
</protein>
<comment type="caution">
    <text evidence="10">The sequence shown here is derived from an EMBL/GenBank/DDBJ whole genome shotgun (WGS) entry which is preliminary data.</text>
</comment>
<keyword evidence="5" id="KW-0812">Transmembrane</keyword>
<dbReference type="Proteomes" id="UP000006443">
    <property type="component" value="Unassembled WGS sequence"/>
</dbReference>
<dbReference type="Gene3D" id="1.20.1600.10">
    <property type="entry name" value="Outer membrane efflux proteins (OEP)"/>
    <property type="match status" value="1"/>
</dbReference>
<keyword evidence="9" id="KW-0732">Signal</keyword>
<evidence type="ECO:0000256" key="8">
    <source>
        <dbReference type="SAM" id="Coils"/>
    </source>
</evidence>
<gene>
    <name evidence="10" type="ORF">DealDRAFT_2282</name>
</gene>
<keyword evidence="3" id="KW-0813">Transport</keyword>
<evidence type="ECO:0000256" key="4">
    <source>
        <dbReference type="ARBA" id="ARBA00022452"/>
    </source>
</evidence>
<sequence length="362" mass="40686">MKTRMTVTLIILLLAGVTAAVAVENLTLQQASQLAVEQNPAIRQSEINVERAERASEQADESETILDRLREEGLLTPDVEQLLDLLPAQAEQGEKMARLARDLVRNQVILEARQNYLEVQKARENKNLAKQNLQRAEEMVRLATVSYNHGMTPRSDVLGAEAQVAAAQAALLAAENQVELAALELNNTLGRRLDASLSVAELQSVPKPGRPNLESGLSSALKKRIEIEQAKGEVELQETQLEYVQENFSEEDAVHRQAELDLEEARLNLEITKKNVELQVRQLYSGMEVLKKQEQALEKSVKAAEESYRLACLRYEAGVTTQMEVTGAQTTLLELETQLLHVRYDRYLMYQQWLFATARDLD</sequence>
<dbReference type="SUPFAM" id="SSF56954">
    <property type="entry name" value="Outer membrane efflux proteins (OEP)"/>
    <property type="match status" value="1"/>
</dbReference>